<dbReference type="AlphaFoldDB" id="A0A9Q6WKY0"/>
<keyword evidence="4" id="KW-1185">Reference proteome</keyword>
<organism evidence="2 3">
    <name type="scientific">Paraburkholderia caribensis</name>
    <dbReference type="NCBI Taxonomy" id="75105"/>
    <lineage>
        <taxon>Bacteria</taxon>
        <taxon>Pseudomonadati</taxon>
        <taxon>Pseudomonadota</taxon>
        <taxon>Betaproteobacteria</taxon>
        <taxon>Burkholderiales</taxon>
        <taxon>Burkholderiaceae</taxon>
        <taxon>Paraburkholderia</taxon>
    </lineage>
</organism>
<reference evidence="1 4" key="3">
    <citation type="submission" date="2024-01" db="EMBL/GenBank/DDBJ databases">
        <title>The diversity of rhizobia nodulating Mimosa spp. in eleven states of Brazil covering several biomes is determined by host plant, location, and edaphic factors.</title>
        <authorList>
            <person name="Rouws L."/>
            <person name="Barauna A."/>
            <person name="Beukes C."/>
            <person name="De Faria S.M."/>
            <person name="Gross E."/>
            <person name="Dos Reis Junior F.B."/>
            <person name="Simon M."/>
            <person name="Maluk M."/>
            <person name="Odee D.W."/>
            <person name="Kenicer G."/>
            <person name="Young J.P.W."/>
            <person name="Reis V.M."/>
            <person name="Zilli J."/>
            <person name="James E.K."/>
        </authorList>
    </citation>
    <scope>NUCLEOTIDE SEQUENCE [LARGE SCALE GENOMIC DNA]</scope>
    <source>
        <strain evidence="1 4">JHI1651</strain>
    </source>
</reference>
<evidence type="ECO:0000313" key="4">
    <source>
        <dbReference type="Proteomes" id="UP001462961"/>
    </source>
</evidence>
<name>A0A9Q6WKY0_9BURK</name>
<evidence type="ECO:0000313" key="2">
    <source>
        <dbReference type="EMBL" id="QLB62580.1"/>
    </source>
</evidence>
<dbReference type="Proteomes" id="UP001462961">
    <property type="component" value="Unassembled WGS sequence"/>
</dbReference>
<dbReference type="Proteomes" id="UP000509548">
    <property type="component" value="Chromosome 1"/>
</dbReference>
<reference evidence="2 3" key="1">
    <citation type="journal article" date="2014" name="Genome Announc.">
        <title>Draft Genome Sequence of the Haloacid-Degrading Burkholderia caribensis Strain MBA4.</title>
        <authorList>
            <person name="Pan Y."/>
            <person name="Kong K.F."/>
            <person name="Tsang J.S."/>
        </authorList>
    </citation>
    <scope>NUCLEOTIDE SEQUENCE [LARGE SCALE GENOMIC DNA]</scope>
    <source>
        <strain evidence="2 3">852011</strain>
    </source>
</reference>
<dbReference type="RefSeq" id="WP_107201276.1">
    <property type="nucleotide sequence ID" value="NZ_CP015958.1"/>
</dbReference>
<sequence length="149" mass="15757">MADLTLGQFAQMLMKASEESDAHMHAALERVAEHIEKDAKERIGHYNGAVGPFAAWAPLAPSTMQDRASKGYPADEPLLRTGELRDSIGKEVTHDEAVIGSDSDVAVAQELGTIDIPPRSFLGAAGAAALPMIQREFGMAIVSAVKGST</sequence>
<dbReference type="EMBL" id="JAYLVJ010000017">
    <property type="protein sequence ID" value="MEO1755349.1"/>
    <property type="molecule type" value="Genomic_DNA"/>
</dbReference>
<proteinExistence type="predicted"/>
<evidence type="ECO:0000313" key="1">
    <source>
        <dbReference type="EMBL" id="MEO1755349.1"/>
    </source>
</evidence>
<dbReference type="InterPro" id="IPR006522">
    <property type="entry name" value="Phage_virion_morphogenesis"/>
</dbReference>
<gene>
    <name evidence="2" type="ORF">A9O66_09415</name>
    <name evidence="1" type="ORF">VOI32_15585</name>
</gene>
<dbReference type="Pfam" id="PF05069">
    <property type="entry name" value="Phage_tail_S"/>
    <property type="match status" value="1"/>
</dbReference>
<reference evidence="2" key="2">
    <citation type="submission" date="2016-06" db="EMBL/GenBank/DDBJ databases">
        <authorList>
            <person name="Huang P."/>
            <person name="Jiang X."/>
            <person name="Liu X."/>
        </authorList>
    </citation>
    <scope>NUCLEOTIDE SEQUENCE</scope>
    <source>
        <strain evidence="2">852011</strain>
    </source>
</reference>
<accession>A0A9Q6WKY0</accession>
<evidence type="ECO:0000313" key="3">
    <source>
        <dbReference type="Proteomes" id="UP000509548"/>
    </source>
</evidence>
<dbReference type="EMBL" id="CP015958">
    <property type="protein sequence ID" value="QLB62580.1"/>
    <property type="molecule type" value="Genomic_DNA"/>
</dbReference>
<protein>
    <submittedName>
        <fullName evidence="1">Phage virion morphogenesis protein</fullName>
    </submittedName>
</protein>